<dbReference type="AlphaFoldDB" id="A0A8K2A7K7"/>
<dbReference type="RefSeq" id="WP_161825486.1">
    <property type="nucleotide sequence ID" value="NZ_WVIC01000019.1"/>
</dbReference>
<protein>
    <submittedName>
        <fullName evidence="1">Uncharacterized protein</fullName>
    </submittedName>
</protein>
<gene>
    <name evidence="1" type="ORF">GS597_10920</name>
</gene>
<sequence length="287" mass="30912">MDSLGHFRGLFLGVGVGERLTLGYAPHPSQSFMQSLLTWGQSQPSEKPPEQALMALLPTFLLGSDSPWQWQDYIRRGFSPQTDLEWHQTAQGLGAILVTILADPMQSFLTVLPRSWAQLEAAGFGSLPILETVQTLLEQRVALMGAIAALSPQPCPQPCPQGTDLPSTPTPSPEAIAVSPLTLLALACYTWLSTATHFHLSLQRARHIPAPRILPILVAALSGFSNTARGIPPLDLLRLETSNPLGQTDAQILTVAADRLYMQWAGIGANPNVPLELLEVAIAPPDA</sequence>
<dbReference type="Proteomes" id="UP000607397">
    <property type="component" value="Unassembled WGS sequence"/>
</dbReference>
<evidence type="ECO:0000313" key="2">
    <source>
        <dbReference type="Proteomes" id="UP000607397"/>
    </source>
</evidence>
<comment type="caution">
    <text evidence="1">The sequence shown here is derived from an EMBL/GenBank/DDBJ whole genome shotgun (WGS) entry which is preliminary data.</text>
</comment>
<name>A0A8K2A7K7_9CYAN</name>
<keyword evidence="2" id="KW-1185">Reference proteome</keyword>
<proteinExistence type="predicted"/>
<dbReference type="EMBL" id="WVIC01000019">
    <property type="protein sequence ID" value="NCJ07011.1"/>
    <property type="molecule type" value="Genomic_DNA"/>
</dbReference>
<accession>A0A8K2A7K7</accession>
<reference evidence="1" key="1">
    <citation type="submission" date="2019-12" db="EMBL/GenBank/DDBJ databases">
        <title>High-Quality draft genome sequences of three cyanobacteria isolated from the limestone walls of the Old Cathedral of Coimbra.</title>
        <authorList>
            <person name="Tiago I."/>
            <person name="Soares F."/>
            <person name="Portugal A."/>
        </authorList>
    </citation>
    <scope>NUCLEOTIDE SEQUENCE [LARGE SCALE GENOMIC DNA]</scope>
    <source>
        <strain evidence="1">C</strain>
    </source>
</reference>
<evidence type="ECO:0000313" key="1">
    <source>
        <dbReference type="EMBL" id="NCJ07011.1"/>
    </source>
</evidence>
<organism evidence="1 2">
    <name type="scientific">Petrachloros mirabilis ULC683</name>
    <dbReference type="NCBI Taxonomy" id="2781853"/>
    <lineage>
        <taxon>Bacteria</taxon>
        <taxon>Bacillati</taxon>
        <taxon>Cyanobacteriota</taxon>
        <taxon>Cyanophyceae</taxon>
        <taxon>Synechococcales</taxon>
        <taxon>Petrachlorosaceae</taxon>
        <taxon>Petrachloros</taxon>
        <taxon>Petrachloros mirabilis</taxon>
    </lineage>
</organism>